<accession>A0ABZ0S2V0</accession>
<keyword evidence="1" id="KW-1133">Transmembrane helix</keyword>
<gene>
    <name evidence="2" type="ORF">R6U77_08250</name>
</gene>
<keyword evidence="3" id="KW-1185">Reference proteome</keyword>
<evidence type="ECO:0000313" key="2">
    <source>
        <dbReference type="EMBL" id="WPK13639.1"/>
    </source>
</evidence>
<protein>
    <submittedName>
        <fullName evidence="2">Uncharacterized protein</fullName>
    </submittedName>
</protein>
<proteinExistence type="predicted"/>
<dbReference type="EMBL" id="CP137624">
    <property type="protein sequence ID" value="WPK13639.1"/>
    <property type="molecule type" value="Genomic_DNA"/>
</dbReference>
<feature type="transmembrane region" description="Helical" evidence="1">
    <location>
        <begin position="60"/>
        <end position="84"/>
    </location>
</feature>
<evidence type="ECO:0000256" key="1">
    <source>
        <dbReference type="SAM" id="Phobius"/>
    </source>
</evidence>
<organism evidence="2 3">
    <name type="scientific">Lysinibacillus louembei</name>
    <dbReference type="NCBI Taxonomy" id="1470088"/>
    <lineage>
        <taxon>Bacteria</taxon>
        <taxon>Bacillati</taxon>
        <taxon>Bacillota</taxon>
        <taxon>Bacilli</taxon>
        <taxon>Bacillales</taxon>
        <taxon>Bacillaceae</taxon>
        <taxon>Lysinibacillus</taxon>
    </lineage>
</organism>
<keyword evidence="1" id="KW-0472">Membrane</keyword>
<dbReference type="Proteomes" id="UP001322664">
    <property type="component" value="Chromosome"/>
</dbReference>
<keyword evidence="1" id="KW-0812">Transmembrane</keyword>
<name>A0ABZ0S2V0_9BACI</name>
<dbReference type="RefSeq" id="WP_319838113.1">
    <property type="nucleotide sequence ID" value="NZ_CP137624.1"/>
</dbReference>
<sequence length="91" mass="10391">MFKMVVIGMFIGTARIFLQRKQLAKIPQTMLVYIIGMGAIFGLCSTAIDWVQSFPIHEILQIPIFLCFVAIIYLTIHMLMIFALPNNLIED</sequence>
<feature type="transmembrane region" description="Helical" evidence="1">
    <location>
        <begin position="30"/>
        <end position="48"/>
    </location>
</feature>
<evidence type="ECO:0000313" key="3">
    <source>
        <dbReference type="Proteomes" id="UP001322664"/>
    </source>
</evidence>
<reference evidence="2 3" key="1">
    <citation type="submission" date="2023-09" db="EMBL/GenBank/DDBJ databases">
        <authorList>
            <person name="Page C.A."/>
            <person name="Perez-Diaz I.M."/>
        </authorList>
    </citation>
    <scope>NUCLEOTIDE SEQUENCE [LARGE SCALE GENOMIC DNA]</scope>
    <source>
        <strain evidence="2 3">Ll15</strain>
    </source>
</reference>